<comment type="caution">
    <text evidence="2">The sequence shown here is derived from an EMBL/GenBank/DDBJ whole genome shotgun (WGS) entry which is preliminary data.</text>
</comment>
<keyword evidence="3" id="KW-1185">Reference proteome</keyword>
<reference evidence="2 3" key="1">
    <citation type="journal article" date="2013" name="Proc. Natl. Acad. Sci. U.S.A.">
        <title>Genome of an arbuscular mycorrhizal fungus provides insight into the oldest plant symbiosis.</title>
        <authorList>
            <person name="Tisserant E."/>
            <person name="Malbreil M."/>
            <person name="Kuo A."/>
            <person name="Kohler A."/>
            <person name="Symeonidi A."/>
            <person name="Balestrini R."/>
            <person name="Charron P."/>
            <person name="Duensing N."/>
            <person name="Frei Dit Frey N."/>
            <person name="Gianinazzi-Pearson V."/>
            <person name="Gilbert L.B."/>
            <person name="Handa Y."/>
            <person name="Herr J.R."/>
            <person name="Hijri M."/>
            <person name="Koul R."/>
            <person name="Kawaguchi M."/>
            <person name="Krajinski F."/>
            <person name="Lammers P.J."/>
            <person name="Masclaux F.G."/>
            <person name="Murat C."/>
            <person name="Morin E."/>
            <person name="Ndikumana S."/>
            <person name="Pagni M."/>
            <person name="Petitpierre D."/>
            <person name="Requena N."/>
            <person name="Rosikiewicz P."/>
            <person name="Riley R."/>
            <person name="Saito K."/>
            <person name="San Clemente H."/>
            <person name="Shapiro H."/>
            <person name="van Tuinen D."/>
            <person name="Becard G."/>
            <person name="Bonfante P."/>
            <person name="Paszkowski U."/>
            <person name="Shachar-Hill Y.Y."/>
            <person name="Tuskan G.A."/>
            <person name="Young P.W."/>
            <person name="Sanders I.R."/>
            <person name="Henrissat B."/>
            <person name="Rensing S.A."/>
            <person name="Grigoriev I.V."/>
            <person name="Corradi N."/>
            <person name="Roux C."/>
            <person name="Martin F."/>
        </authorList>
    </citation>
    <scope>NUCLEOTIDE SEQUENCE [LARGE SCALE GENOMIC DNA]</scope>
    <source>
        <strain evidence="2 3">DAOM 197198</strain>
    </source>
</reference>
<dbReference type="AlphaFoldDB" id="A0A2P4PFJ7"/>
<sequence length="284" mass="34273">MKTTPISYSSTCSFPNLKFQISKMLQHFFSHQKVIPRSIQKKYFNLIRSKLLNRYFLVKSRADKVTQRNSRTKTFFNFSYKRYHFYFGIFTPCNFSTAYNFGTEHTQLCCVPSPYIMSHNRRACVSHHKHLDIFHNIKKPTPLSHNNVNDKRFHATLTFKQWRYHAKKHVFSNRLGISYDVSYLANGHKFLHTYKDRRMYRKRLNNFCSSHSDSSTRSKKQKSRFERAIRSVFNNRGNNQNSHRRVDTLEEKLRQAKHYRFLFLPSQYVNKPLQHLKYHKRLVL</sequence>
<dbReference type="VEuPathDB" id="FungiDB:RhiirFUN_026467"/>
<dbReference type="InterPro" id="IPR058524">
    <property type="entry name" value="DUF8211"/>
</dbReference>
<dbReference type="Proteomes" id="UP000018888">
    <property type="component" value="Unassembled WGS sequence"/>
</dbReference>
<feature type="domain" description="DUF8211" evidence="1">
    <location>
        <begin position="154"/>
        <end position="282"/>
    </location>
</feature>
<proteinExistence type="predicted"/>
<organism evidence="2 3">
    <name type="scientific">Rhizophagus irregularis (strain DAOM 181602 / DAOM 197198 / MUCL 43194)</name>
    <name type="common">Arbuscular mycorrhizal fungus</name>
    <name type="synonym">Glomus intraradices</name>
    <dbReference type="NCBI Taxonomy" id="747089"/>
    <lineage>
        <taxon>Eukaryota</taxon>
        <taxon>Fungi</taxon>
        <taxon>Fungi incertae sedis</taxon>
        <taxon>Mucoromycota</taxon>
        <taxon>Glomeromycotina</taxon>
        <taxon>Glomeromycetes</taxon>
        <taxon>Glomerales</taxon>
        <taxon>Glomeraceae</taxon>
        <taxon>Rhizophagus</taxon>
    </lineage>
</organism>
<protein>
    <recommendedName>
        <fullName evidence="1">DUF8211 domain-containing protein</fullName>
    </recommendedName>
</protein>
<accession>A0A2P4PFJ7</accession>
<reference evidence="2 3" key="2">
    <citation type="journal article" date="2018" name="New Phytol.">
        <title>High intraspecific genome diversity in the model arbuscular mycorrhizal symbiont Rhizophagus irregularis.</title>
        <authorList>
            <person name="Chen E.C.H."/>
            <person name="Morin E."/>
            <person name="Beaudet D."/>
            <person name="Noel J."/>
            <person name="Yildirir G."/>
            <person name="Ndikumana S."/>
            <person name="Charron P."/>
            <person name="St-Onge C."/>
            <person name="Giorgi J."/>
            <person name="Kruger M."/>
            <person name="Marton T."/>
            <person name="Ropars J."/>
            <person name="Grigoriev I.V."/>
            <person name="Hainaut M."/>
            <person name="Henrissat B."/>
            <person name="Roux C."/>
            <person name="Martin F."/>
            <person name="Corradi N."/>
        </authorList>
    </citation>
    <scope>NUCLEOTIDE SEQUENCE [LARGE SCALE GENOMIC DNA]</scope>
    <source>
        <strain evidence="2 3">DAOM 197198</strain>
    </source>
</reference>
<evidence type="ECO:0000313" key="3">
    <source>
        <dbReference type="Proteomes" id="UP000018888"/>
    </source>
</evidence>
<dbReference type="EMBL" id="AUPC02000247">
    <property type="protein sequence ID" value="POG64164.1"/>
    <property type="molecule type" value="Genomic_DNA"/>
</dbReference>
<gene>
    <name evidence="2" type="ORF">GLOIN_2v1678232</name>
</gene>
<evidence type="ECO:0000313" key="2">
    <source>
        <dbReference type="EMBL" id="POG64164.1"/>
    </source>
</evidence>
<name>A0A2P4PFJ7_RHIID</name>
<evidence type="ECO:0000259" key="1">
    <source>
        <dbReference type="Pfam" id="PF26638"/>
    </source>
</evidence>
<dbReference type="Pfam" id="PF26638">
    <property type="entry name" value="DUF8211"/>
    <property type="match status" value="1"/>
</dbReference>